<evidence type="ECO:0000313" key="1">
    <source>
        <dbReference type="Proteomes" id="UP000887579"/>
    </source>
</evidence>
<protein>
    <submittedName>
        <fullName evidence="2">Protein kinase domain-containing protein</fullName>
    </submittedName>
</protein>
<dbReference type="Proteomes" id="UP000887579">
    <property type="component" value="Unplaced"/>
</dbReference>
<evidence type="ECO:0000313" key="2">
    <source>
        <dbReference type="WBParaSite" id="ES5_v2.g21393.t1"/>
    </source>
</evidence>
<sequence>MEYMDTNEKINNNAERINKEARLGFTSPFRNNISPKEVTSDPSESYDEQSDAPTTEIEVCEILKDGEKADASQFELLKVLGQGSFGKVFLVRKIKGRDSNKLYAMKVLKKATLKVRDRVRTKTERNILAQISHPFIVKLHYAFQTEGKLYLILDFLRGGDLFTRLSK</sequence>
<accession>A0AC34FVF7</accession>
<reference evidence="2" key="1">
    <citation type="submission" date="2022-11" db="UniProtKB">
        <authorList>
            <consortium name="WormBaseParasite"/>
        </authorList>
    </citation>
    <scope>IDENTIFICATION</scope>
</reference>
<dbReference type="WBParaSite" id="ES5_v2.g21393.t1">
    <property type="protein sequence ID" value="ES5_v2.g21393.t1"/>
    <property type="gene ID" value="ES5_v2.g21393"/>
</dbReference>
<organism evidence="1 2">
    <name type="scientific">Panagrolaimus sp. ES5</name>
    <dbReference type="NCBI Taxonomy" id="591445"/>
    <lineage>
        <taxon>Eukaryota</taxon>
        <taxon>Metazoa</taxon>
        <taxon>Ecdysozoa</taxon>
        <taxon>Nematoda</taxon>
        <taxon>Chromadorea</taxon>
        <taxon>Rhabditida</taxon>
        <taxon>Tylenchina</taxon>
        <taxon>Panagrolaimomorpha</taxon>
        <taxon>Panagrolaimoidea</taxon>
        <taxon>Panagrolaimidae</taxon>
        <taxon>Panagrolaimus</taxon>
    </lineage>
</organism>
<proteinExistence type="predicted"/>
<name>A0AC34FVF7_9BILA</name>